<evidence type="ECO:0000313" key="2">
    <source>
        <dbReference type="Proteomes" id="UP000215367"/>
    </source>
</evidence>
<proteinExistence type="predicted"/>
<name>A0A235H542_AZOBR</name>
<organism evidence="1 2">
    <name type="scientific">Azospirillum brasilense</name>
    <dbReference type="NCBI Taxonomy" id="192"/>
    <lineage>
        <taxon>Bacteria</taxon>
        <taxon>Pseudomonadati</taxon>
        <taxon>Pseudomonadota</taxon>
        <taxon>Alphaproteobacteria</taxon>
        <taxon>Rhodospirillales</taxon>
        <taxon>Azospirillaceae</taxon>
        <taxon>Azospirillum</taxon>
    </lineage>
</organism>
<accession>A0A235H542</accession>
<reference evidence="1 2" key="1">
    <citation type="submission" date="2017-07" db="EMBL/GenBank/DDBJ databases">
        <title>Whole genome sequence of Azospirillum brasilense 2A1, a potential biofertilizer strain.</title>
        <authorList>
            <person name="Fontana C.A."/>
            <person name="Toffoli L.M."/>
            <person name="Salazar S.M."/>
            <person name="Puglisi E."/>
            <person name="Pedraza R."/>
            <person name="Bassi D."/>
            <person name="Cocconcelli P.S."/>
        </authorList>
    </citation>
    <scope>NUCLEOTIDE SEQUENCE [LARGE SCALE GENOMIC DNA]</scope>
    <source>
        <strain evidence="1 2">2A1</strain>
        <plasmid evidence="1">unnamed</plasmid>
    </source>
</reference>
<comment type="caution">
    <text evidence="1">The sequence shown here is derived from an EMBL/GenBank/DDBJ whole genome shotgun (WGS) entry which is preliminary data.</text>
</comment>
<dbReference type="EMBL" id="NOWT01000048">
    <property type="protein sequence ID" value="OYD80673.1"/>
    <property type="molecule type" value="Genomic_DNA"/>
</dbReference>
<dbReference type="RefSeq" id="WP_094307032.1">
    <property type="nucleotide sequence ID" value="NZ_NOWT01000048.1"/>
</dbReference>
<protein>
    <submittedName>
        <fullName evidence="1">Uncharacterized protein</fullName>
    </submittedName>
</protein>
<dbReference type="Proteomes" id="UP000215367">
    <property type="component" value="Unassembled WGS sequence"/>
</dbReference>
<gene>
    <name evidence="1" type="ORF">CHT98_30045</name>
</gene>
<keyword evidence="1" id="KW-0614">Plasmid</keyword>
<sequence length="65" mass="7319">MIDRELLERYQAAFGCTFDVALWVRRPGDGVNDLMRVALAGYGPPVTDERIASRLRERLVSPEGL</sequence>
<evidence type="ECO:0000313" key="1">
    <source>
        <dbReference type="EMBL" id="OYD80673.1"/>
    </source>
</evidence>
<geneLocation type="plasmid" evidence="1">
    <name>unnamed</name>
</geneLocation>
<dbReference type="AlphaFoldDB" id="A0A235H542"/>